<gene>
    <name evidence="2" type="ORF">KP509_02G017400</name>
</gene>
<proteinExistence type="predicted"/>
<dbReference type="PANTHER" id="PTHR48411:SF1">
    <property type="entry name" value="OS01G0948300 PROTEIN"/>
    <property type="match status" value="1"/>
</dbReference>
<dbReference type="OrthoDB" id="6077599at2759"/>
<name>A0A8T2V3L2_CERRI</name>
<reference evidence="2" key="1">
    <citation type="submission" date="2021-08" db="EMBL/GenBank/DDBJ databases">
        <title>WGS assembly of Ceratopteris richardii.</title>
        <authorList>
            <person name="Marchant D.B."/>
            <person name="Chen G."/>
            <person name="Jenkins J."/>
            <person name="Shu S."/>
            <person name="Leebens-Mack J."/>
            <person name="Grimwood J."/>
            <person name="Schmutz J."/>
            <person name="Soltis P."/>
            <person name="Soltis D."/>
            <person name="Chen Z.-H."/>
        </authorList>
    </citation>
    <scope>NUCLEOTIDE SEQUENCE</scope>
    <source>
        <strain evidence="2">Whitten #5841</strain>
        <tissue evidence="2">Leaf</tissue>
    </source>
</reference>
<dbReference type="SUPFAM" id="SSF52087">
    <property type="entry name" value="CRAL/TRIO domain"/>
    <property type="match status" value="1"/>
</dbReference>
<dbReference type="EMBL" id="CM035407">
    <property type="protein sequence ID" value="KAH7443061.1"/>
    <property type="molecule type" value="Genomic_DNA"/>
</dbReference>
<accession>A0A8T2V3L2</accession>
<dbReference type="Gene3D" id="3.40.525.10">
    <property type="entry name" value="CRAL-TRIO lipid binding domain"/>
    <property type="match status" value="1"/>
</dbReference>
<dbReference type="Pfam" id="PF13716">
    <property type="entry name" value="CRAL_TRIO_2"/>
    <property type="match status" value="1"/>
</dbReference>
<evidence type="ECO:0000259" key="1">
    <source>
        <dbReference type="Pfam" id="PF13716"/>
    </source>
</evidence>
<organism evidence="2 3">
    <name type="scientific">Ceratopteris richardii</name>
    <name type="common">Triangle waterfern</name>
    <dbReference type="NCBI Taxonomy" id="49495"/>
    <lineage>
        <taxon>Eukaryota</taxon>
        <taxon>Viridiplantae</taxon>
        <taxon>Streptophyta</taxon>
        <taxon>Embryophyta</taxon>
        <taxon>Tracheophyta</taxon>
        <taxon>Polypodiopsida</taxon>
        <taxon>Polypodiidae</taxon>
        <taxon>Polypodiales</taxon>
        <taxon>Pteridineae</taxon>
        <taxon>Pteridaceae</taxon>
        <taxon>Parkerioideae</taxon>
        <taxon>Ceratopteris</taxon>
    </lineage>
</organism>
<feature type="domain" description="CRAL-TRIO" evidence="1">
    <location>
        <begin position="134"/>
        <end position="272"/>
    </location>
</feature>
<dbReference type="Proteomes" id="UP000825935">
    <property type="component" value="Chromosome 2"/>
</dbReference>
<dbReference type="InterPro" id="IPR036865">
    <property type="entry name" value="CRAL-TRIO_dom_sf"/>
</dbReference>
<comment type="caution">
    <text evidence="2">The sequence shown here is derived from an EMBL/GenBank/DDBJ whole genome shotgun (WGS) entry which is preliminary data.</text>
</comment>
<dbReference type="InterPro" id="IPR001251">
    <property type="entry name" value="CRAL-TRIO_dom"/>
</dbReference>
<keyword evidence="3" id="KW-1185">Reference proteome</keyword>
<dbReference type="CDD" id="cd00170">
    <property type="entry name" value="SEC14"/>
    <property type="match status" value="1"/>
</dbReference>
<evidence type="ECO:0000313" key="2">
    <source>
        <dbReference type="EMBL" id="KAH7443061.1"/>
    </source>
</evidence>
<sequence length="284" mass="32391">MRSSFLNNLSRRFSSGRKGWREDASDINKEQCEDMKEVVTVSGGTLRVRHCFPSDLDFDTIPISDGGTCCHSFDSSRNRSTKHVCTCDRKGQNSMTHTDCKTKVSKNCCTSTCDRFSGLRNVAYICGKDAQGWPIVVVDATEIPTCSCMRSEALLYITKKLDPVADAGHYNLIFVMSPNSEMGKDSRMLPTWWCLKVYKQLPKLYKKNLKRLVFIHPTAHIKLVYSMIRPFLSRKGHRKVQKVKRLADLEKESGGDISLDILYLGNHVFKHDQEVSGDEKHFYF</sequence>
<dbReference type="AlphaFoldDB" id="A0A8T2V3L2"/>
<dbReference type="PANTHER" id="PTHR48411">
    <property type="entry name" value="OS01G0948300 PROTEIN"/>
    <property type="match status" value="1"/>
</dbReference>
<protein>
    <recommendedName>
        <fullName evidence="1">CRAL-TRIO domain-containing protein</fullName>
    </recommendedName>
</protein>
<evidence type="ECO:0000313" key="3">
    <source>
        <dbReference type="Proteomes" id="UP000825935"/>
    </source>
</evidence>